<proteinExistence type="predicted"/>
<keyword evidence="3" id="KW-1185">Reference proteome</keyword>
<name>A0ABS7RAC6_9HYPH</name>
<dbReference type="Proteomes" id="UP000777661">
    <property type="component" value="Unassembled WGS sequence"/>
</dbReference>
<dbReference type="RefSeq" id="WP_223004545.1">
    <property type="nucleotide sequence ID" value="NZ_JAHSQO010000003.1"/>
</dbReference>
<protein>
    <recommendedName>
        <fullName evidence="1">HTH araC/xylS-type domain-containing protein</fullName>
    </recommendedName>
</protein>
<evidence type="ECO:0000259" key="1">
    <source>
        <dbReference type="PROSITE" id="PS01124"/>
    </source>
</evidence>
<feature type="domain" description="HTH araC/xylS-type" evidence="1">
    <location>
        <begin position="45"/>
        <end position="119"/>
    </location>
</feature>
<evidence type="ECO:0000313" key="3">
    <source>
        <dbReference type="Proteomes" id="UP000777661"/>
    </source>
</evidence>
<dbReference type="EMBL" id="JAHSQO010000003">
    <property type="protein sequence ID" value="MBY8917335.1"/>
    <property type="molecule type" value="Genomic_DNA"/>
</dbReference>
<dbReference type="PROSITE" id="PS01124">
    <property type="entry name" value="HTH_ARAC_FAMILY_2"/>
    <property type="match status" value="1"/>
</dbReference>
<accession>A0ABS7RAC6</accession>
<reference evidence="2 3" key="1">
    <citation type="submission" date="2021-06" db="EMBL/GenBank/DDBJ databases">
        <title>Nitratireductor porphyridii sp. nov., isolated from a small marine red alga, Porphyridium purpureum in South Korea.</title>
        <authorList>
            <person name="Kim K.H."/>
            <person name="Kristyanto S."/>
            <person name="Jeon C.O."/>
        </authorList>
    </citation>
    <scope>NUCLEOTIDE SEQUENCE [LARGE SCALE GENOMIC DNA]</scope>
    <source>
        <strain evidence="2 3">R6</strain>
    </source>
</reference>
<dbReference type="InterPro" id="IPR018060">
    <property type="entry name" value="HTH_AraC"/>
</dbReference>
<gene>
    <name evidence="2" type="ORF">KVG22_12100</name>
</gene>
<dbReference type="SMART" id="SM00342">
    <property type="entry name" value="HTH_ARAC"/>
    <property type="match status" value="1"/>
</dbReference>
<organism evidence="2 3">
    <name type="scientific">Nitratireductor rhodophyticola</name>
    <dbReference type="NCBI Taxonomy" id="2854036"/>
    <lineage>
        <taxon>Bacteria</taxon>
        <taxon>Pseudomonadati</taxon>
        <taxon>Pseudomonadota</taxon>
        <taxon>Alphaproteobacteria</taxon>
        <taxon>Hyphomicrobiales</taxon>
        <taxon>Phyllobacteriaceae</taxon>
        <taxon>Nitratireductor</taxon>
    </lineage>
</organism>
<comment type="caution">
    <text evidence="2">The sequence shown here is derived from an EMBL/GenBank/DDBJ whole genome shotgun (WGS) entry which is preliminary data.</text>
</comment>
<evidence type="ECO:0000313" key="2">
    <source>
        <dbReference type="EMBL" id="MBY8917335.1"/>
    </source>
</evidence>
<sequence length="152" mass="16598">MQHLPGDAAMQYAGHLRDLALIALGGRDEGQEIAKGRGARAARLAALKRDIAAHFADSELTLDMLAQRHNISPSYIRALFGDEGTAFSDYVRAQRLQKAWAMIAAPDMAQLLISTIAFRRWPFSSAPLPCTRREGCVSRHREAAEARAQAAG</sequence>
<dbReference type="Gene3D" id="1.10.10.60">
    <property type="entry name" value="Homeodomain-like"/>
    <property type="match status" value="1"/>
</dbReference>